<feature type="chain" id="PRO_5045799624" description="Lipoprotein" evidence="1">
    <location>
        <begin position="18"/>
        <end position="117"/>
    </location>
</feature>
<evidence type="ECO:0008006" key="4">
    <source>
        <dbReference type="Google" id="ProtNLM"/>
    </source>
</evidence>
<dbReference type="EMBL" id="JAKLWS010000021">
    <property type="protein sequence ID" value="MCG2589826.1"/>
    <property type="molecule type" value="Genomic_DNA"/>
</dbReference>
<accession>A0ABS9KG42</accession>
<dbReference type="Proteomes" id="UP001165366">
    <property type="component" value="Unassembled WGS sequence"/>
</dbReference>
<protein>
    <recommendedName>
        <fullName evidence="4">Lipoprotein</fullName>
    </recommendedName>
</protein>
<evidence type="ECO:0000256" key="1">
    <source>
        <dbReference type="SAM" id="SignalP"/>
    </source>
</evidence>
<organism evidence="2 3">
    <name type="scientific">Rhodohalobacter sulfatireducens</name>
    <dbReference type="NCBI Taxonomy" id="2911366"/>
    <lineage>
        <taxon>Bacteria</taxon>
        <taxon>Pseudomonadati</taxon>
        <taxon>Balneolota</taxon>
        <taxon>Balneolia</taxon>
        <taxon>Balneolales</taxon>
        <taxon>Balneolaceae</taxon>
        <taxon>Rhodohalobacter</taxon>
    </lineage>
</organism>
<feature type="signal peptide" evidence="1">
    <location>
        <begin position="1"/>
        <end position="17"/>
    </location>
</feature>
<comment type="caution">
    <text evidence="2">The sequence shown here is derived from an EMBL/GenBank/DDBJ whole genome shotgun (WGS) entry which is preliminary data.</text>
</comment>
<dbReference type="RefSeq" id="WP_237855185.1">
    <property type="nucleotide sequence ID" value="NZ_JAKLWS010000021.1"/>
</dbReference>
<keyword evidence="1" id="KW-0732">Signal</keyword>
<dbReference type="PROSITE" id="PS51257">
    <property type="entry name" value="PROKAR_LIPOPROTEIN"/>
    <property type="match status" value="1"/>
</dbReference>
<reference evidence="2" key="1">
    <citation type="submission" date="2022-01" db="EMBL/GenBank/DDBJ databases">
        <authorList>
            <person name="Wang Y."/>
        </authorList>
    </citation>
    <scope>NUCLEOTIDE SEQUENCE</scope>
    <source>
        <strain evidence="2">WB101</strain>
    </source>
</reference>
<evidence type="ECO:0000313" key="3">
    <source>
        <dbReference type="Proteomes" id="UP001165366"/>
    </source>
</evidence>
<reference evidence="2" key="2">
    <citation type="submission" date="2024-05" db="EMBL/GenBank/DDBJ databases">
        <title>Rhodohalobacter halophilus gen. nov., sp. nov., a moderately halophilic member of the family Balneolaceae.</title>
        <authorList>
            <person name="Xia J."/>
        </authorList>
    </citation>
    <scope>NUCLEOTIDE SEQUENCE</scope>
    <source>
        <strain evidence="2">WB101</strain>
    </source>
</reference>
<keyword evidence="3" id="KW-1185">Reference proteome</keyword>
<evidence type="ECO:0000313" key="2">
    <source>
        <dbReference type="EMBL" id="MCG2589826.1"/>
    </source>
</evidence>
<proteinExistence type="predicted"/>
<sequence length="117" mass="12687">MKTKVILILGITTLILALVSACGSNNSNPLGGCNGLSYAEAFQGDQYQDLIDATSTFGEEQTAQSCEVYKSELQEWYGVLQGLSSDCIGVPQEQYQQSLAEAQESIDEIDCSQYESN</sequence>
<gene>
    <name evidence="2" type="ORF">L6773_14695</name>
</gene>
<name>A0ABS9KG42_9BACT</name>